<evidence type="ECO:0000256" key="1">
    <source>
        <dbReference type="ARBA" id="ARBA00004680"/>
    </source>
</evidence>
<dbReference type="Pfam" id="PF00121">
    <property type="entry name" value="TIM"/>
    <property type="match status" value="1"/>
</dbReference>
<evidence type="ECO:0000256" key="8">
    <source>
        <dbReference type="HAMAP-Rule" id="MF_00147"/>
    </source>
</evidence>
<feature type="binding site" evidence="8">
    <location>
        <position position="215"/>
    </location>
    <ligand>
        <name>substrate</name>
    </ligand>
</feature>
<comment type="pathway">
    <text evidence="1 8 9">Carbohydrate degradation; glycolysis; D-glyceraldehyde 3-phosphate from glycerone phosphate: step 1/1.</text>
</comment>
<comment type="subcellular location">
    <subcellularLocation>
        <location evidence="8 9">Cytoplasm</location>
    </subcellularLocation>
</comment>
<dbReference type="HAMAP" id="MF_00147_B">
    <property type="entry name" value="TIM_B"/>
    <property type="match status" value="1"/>
</dbReference>
<dbReference type="GO" id="GO:0019563">
    <property type="term" value="P:glycerol catabolic process"/>
    <property type="evidence" value="ECO:0007669"/>
    <property type="project" value="TreeGrafter"/>
</dbReference>
<protein>
    <recommendedName>
        <fullName evidence="8 9">Triosephosphate isomerase</fullName>
        <shortName evidence="8">TIM</shortName>
        <shortName evidence="8">TPI</shortName>
        <ecNumber evidence="8 9">5.3.1.1</ecNumber>
    </recommendedName>
    <alternativeName>
        <fullName evidence="8">Triose-phosphate isomerase</fullName>
    </alternativeName>
</protein>
<dbReference type="PANTHER" id="PTHR21139">
    <property type="entry name" value="TRIOSEPHOSPHATE ISOMERASE"/>
    <property type="match status" value="1"/>
</dbReference>
<gene>
    <name evidence="8" type="primary">tpiA</name>
    <name evidence="10" type="ORF">SAMN05421731_10397</name>
</gene>
<dbReference type="PROSITE" id="PS00171">
    <property type="entry name" value="TIM_1"/>
    <property type="match status" value="1"/>
</dbReference>
<organism evidence="10 11">
    <name type="scientific">Acinetobacter puyangensis</name>
    <dbReference type="NCBI Taxonomy" id="1096779"/>
    <lineage>
        <taxon>Bacteria</taxon>
        <taxon>Pseudomonadati</taxon>
        <taxon>Pseudomonadota</taxon>
        <taxon>Gammaproteobacteria</taxon>
        <taxon>Moraxellales</taxon>
        <taxon>Moraxellaceae</taxon>
        <taxon>Acinetobacter</taxon>
    </lineage>
</organism>
<dbReference type="NCBIfam" id="TIGR00419">
    <property type="entry name" value="tim"/>
    <property type="match status" value="1"/>
</dbReference>
<dbReference type="GO" id="GO:0046166">
    <property type="term" value="P:glyceraldehyde-3-phosphate biosynthetic process"/>
    <property type="evidence" value="ECO:0007669"/>
    <property type="project" value="TreeGrafter"/>
</dbReference>
<feature type="binding site" evidence="8">
    <location>
        <begin position="13"/>
        <end position="15"/>
    </location>
    <ligand>
        <name>substrate</name>
    </ligand>
</feature>
<dbReference type="CDD" id="cd00311">
    <property type="entry name" value="TIM"/>
    <property type="match status" value="1"/>
</dbReference>
<comment type="pathway">
    <text evidence="2">Carbohydrate metabolism; erythritol degradation.</text>
</comment>
<dbReference type="PROSITE" id="PS51440">
    <property type="entry name" value="TIM_2"/>
    <property type="match status" value="1"/>
</dbReference>
<dbReference type="AlphaFoldDB" id="A0A240E6X1"/>
<evidence type="ECO:0000256" key="7">
    <source>
        <dbReference type="ARBA" id="ARBA00023235"/>
    </source>
</evidence>
<feature type="binding site" evidence="8">
    <location>
        <position position="177"/>
    </location>
    <ligand>
        <name>substrate</name>
    </ligand>
</feature>
<dbReference type="UniPathway" id="UPA00138"/>
<keyword evidence="4 8" id="KW-0312">Gluconeogenesis</keyword>
<evidence type="ECO:0000256" key="5">
    <source>
        <dbReference type="ARBA" id="ARBA00022490"/>
    </source>
</evidence>
<dbReference type="OrthoDB" id="9809429at2"/>
<dbReference type="Proteomes" id="UP000219042">
    <property type="component" value="Unassembled WGS sequence"/>
</dbReference>
<dbReference type="GO" id="GO:0004807">
    <property type="term" value="F:triose-phosphate isomerase activity"/>
    <property type="evidence" value="ECO:0007669"/>
    <property type="project" value="UniProtKB-UniRule"/>
</dbReference>
<keyword evidence="6 8" id="KW-0324">Glycolysis</keyword>
<dbReference type="SUPFAM" id="SSF51351">
    <property type="entry name" value="Triosephosphate isomerase (TIM)"/>
    <property type="match status" value="1"/>
</dbReference>
<keyword evidence="5 8" id="KW-0963">Cytoplasm</keyword>
<evidence type="ECO:0000256" key="3">
    <source>
        <dbReference type="ARBA" id="ARBA00007422"/>
    </source>
</evidence>
<comment type="pathway">
    <text evidence="8 9">Carbohydrate biosynthesis; gluconeogenesis.</text>
</comment>
<dbReference type="PANTHER" id="PTHR21139:SF42">
    <property type="entry name" value="TRIOSEPHOSPHATE ISOMERASE"/>
    <property type="match status" value="1"/>
</dbReference>
<dbReference type="InterPro" id="IPR020861">
    <property type="entry name" value="Triosephosphate_isomerase_AS"/>
</dbReference>
<evidence type="ECO:0000256" key="4">
    <source>
        <dbReference type="ARBA" id="ARBA00022432"/>
    </source>
</evidence>
<sequence length="255" mass="28013">MEKTYPKKWVIGNWKLNPYFQDAQALFQNIIQQLEVQSFDCQVAIAPPTAYLAFFSAQNLLLPVVAQDISSVNGTGAYTGEVSADLLKHAHVNYVLIGHSERRELFGDHVERLQQKIKNAIESGLHIIYCVGESLEQRESGHAKDIVIQQLQELKAVLSENDWQNVIIAYEPIWAIGTGKTASPQDAQDMHAAIRSYLQGHTAYANRISLLYGGSVKPENAVELAACTDIDGALVGGASLDASSFISIIQAFAQK</sequence>
<comment type="function">
    <text evidence="8">Involved in the gluconeogenesis. Catalyzes stereospecifically the conversion of dihydroxyacetone phosphate (DHAP) to D-glyceraldehyde-3-phosphate (G3P).</text>
</comment>
<dbReference type="EC" id="5.3.1.1" evidence="8 9"/>
<comment type="catalytic activity">
    <reaction evidence="8 9">
        <text>D-glyceraldehyde 3-phosphate = dihydroxyacetone phosphate</text>
        <dbReference type="Rhea" id="RHEA:18585"/>
        <dbReference type="ChEBI" id="CHEBI:57642"/>
        <dbReference type="ChEBI" id="CHEBI:59776"/>
        <dbReference type="EC" id="5.3.1.1"/>
    </reaction>
</comment>
<accession>A0A240E6X1</accession>
<dbReference type="UniPathway" id="UPA00109">
    <property type="reaction ID" value="UER00189"/>
</dbReference>
<comment type="subunit">
    <text evidence="8 9">Homodimer.</text>
</comment>
<evidence type="ECO:0000313" key="11">
    <source>
        <dbReference type="Proteomes" id="UP000219042"/>
    </source>
</evidence>
<comment type="similarity">
    <text evidence="3 8 9">Belongs to the triosephosphate isomerase family.</text>
</comment>
<feature type="active site" description="Electrophile" evidence="8">
    <location>
        <position position="99"/>
    </location>
</feature>
<dbReference type="InterPro" id="IPR022896">
    <property type="entry name" value="TrioseP_Isoase_bac/euk"/>
</dbReference>
<dbReference type="EMBL" id="OANT01000003">
    <property type="protein sequence ID" value="SNX44362.1"/>
    <property type="molecule type" value="Genomic_DNA"/>
</dbReference>
<feature type="active site" description="Proton acceptor" evidence="8">
    <location>
        <position position="171"/>
    </location>
</feature>
<name>A0A240E6X1_9GAMM</name>
<dbReference type="GO" id="GO:0005829">
    <property type="term" value="C:cytosol"/>
    <property type="evidence" value="ECO:0007669"/>
    <property type="project" value="TreeGrafter"/>
</dbReference>
<evidence type="ECO:0000313" key="10">
    <source>
        <dbReference type="EMBL" id="SNX44362.1"/>
    </source>
</evidence>
<dbReference type="GO" id="GO:0006094">
    <property type="term" value="P:gluconeogenesis"/>
    <property type="evidence" value="ECO:0007669"/>
    <property type="project" value="UniProtKB-UniRule"/>
</dbReference>
<dbReference type="GO" id="GO:0006096">
    <property type="term" value="P:glycolytic process"/>
    <property type="evidence" value="ECO:0007669"/>
    <property type="project" value="UniProtKB-UniRule"/>
</dbReference>
<dbReference type="InterPro" id="IPR013785">
    <property type="entry name" value="Aldolase_TIM"/>
</dbReference>
<dbReference type="RefSeq" id="WP_097078621.1">
    <property type="nucleotide sequence ID" value="NZ_BAABHT010000001.1"/>
</dbReference>
<evidence type="ECO:0000256" key="9">
    <source>
        <dbReference type="RuleBase" id="RU363013"/>
    </source>
</evidence>
<keyword evidence="7 8" id="KW-0413">Isomerase</keyword>
<proteinExistence type="inferred from homology"/>
<evidence type="ECO:0000256" key="6">
    <source>
        <dbReference type="ARBA" id="ARBA00023152"/>
    </source>
</evidence>
<feature type="binding site" evidence="8">
    <location>
        <begin position="236"/>
        <end position="237"/>
    </location>
    <ligand>
        <name>substrate</name>
    </ligand>
</feature>
<dbReference type="Gene3D" id="3.20.20.70">
    <property type="entry name" value="Aldolase class I"/>
    <property type="match status" value="1"/>
</dbReference>
<evidence type="ECO:0000256" key="2">
    <source>
        <dbReference type="ARBA" id="ARBA00004939"/>
    </source>
</evidence>
<keyword evidence="11" id="KW-1185">Reference proteome</keyword>
<reference evidence="11" key="1">
    <citation type="submission" date="2016-09" db="EMBL/GenBank/DDBJ databases">
        <authorList>
            <person name="Varghese N."/>
            <person name="Submissions S."/>
        </authorList>
    </citation>
    <scope>NUCLEOTIDE SEQUENCE [LARGE SCALE GENOMIC DNA]</scope>
    <source>
        <strain evidence="11">ANC 4466</strain>
    </source>
</reference>
<dbReference type="InterPro" id="IPR000652">
    <property type="entry name" value="Triosephosphate_isomerase"/>
</dbReference>
<dbReference type="InterPro" id="IPR035990">
    <property type="entry name" value="TIM_sf"/>
</dbReference>
<dbReference type="FunFam" id="3.20.20.70:FF:000016">
    <property type="entry name" value="Triosephosphate isomerase"/>
    <property type="match status" value="1"/>
</dbReference>